<comment type="caution">
    <text evidence="2">The sequence shown here is derived from an EMBL/GenBank/DDBJ whole genome shotgun (WGS) entry which is preliminary data.</text>
</comment>
<reference evidence="2 3" key="1">
    <citation type="submission" date="2013-02" db="EMBL/GenBank/DDBJ databases">
        <title>Draft Genome Sequence of Streptomyces aurantiacus, Which Produces Setomimycin.</title>
        <authorList>
            <person name="Gruening B.A."/>
            <person name="Praeg A."/>
            <person name="Erxleben A."/>
            <person name="Guenther S."/>
            <person name="Mueller M."/>
        </authorList>
    </citation>
    <scope>NUCLEOTIDE SEQUENCE [LARGE SCALE GENOMIC DNA]</scope>
    <source>
        <strain evidence="2 3">JA 4570</strain>
    </source>
</reference>
<keyword evidence="3" id="KW-1185">Reference proteome</keyword>
<accession>S4A036</accession>
<gene>
    <name evidence="2" type="ORF">STRAU_2908</name>
</gene>
<feature type="region of interest" description="Disordered" evidence="1">
    <location>
        <begin position="1"/>
        <end position="48"/>
    </location>
</feature>
<evidence type="ECO:0000313" key="2">
    <source>
        <dbReference type="EMBL" id="EPH44045.1"/>
    </source>
</evidence>
<protein>
    <submittedName>
        <fullName evidence="2">Uncharacterized protein</fullName>
    </submittedName>
</protein>
<evidence type="ECO:0000313" key="3">
    <source>
        <dbReference type="Proteomes" id="UP000014629"/>
    </source>
</evidence>
<dbReference type="PATRIC" id="fig|1286094.4.peg.2875"/>
<organism evidence="2 3">
    <name type="scientific">Streptomyces aurantiacus JA 4570</name>
    <dbReference type="NCBI Taxonomy" id="1286094"/>
    <lineage>
        <taxon>Bacteria</taxon>
        <taxon>Bacillati</taxon>
        <taxon>Actinomycetota</taxon>
        <taxon>Actinomycetes</taxon>
        <taxon>Kitasatosporales</taxon>
        <taxon>Streptomycetaceae</taxon>
        <taxon>Streptomyces</taxon>
        <taxon>Streptomyces aurantiacus group</taxon>
    </lineage>
</organism>
<proteinExistence type="predicted"/>
<dbReference type="EMBL" id="AOPZ01000120">
    <property type="protein sequence ID" value="EPH44045.1"/>
    <property type="molecule type" value="Genomic_DNA"/>
</dbReference>
<dbReference type="Proteomes" id="UP000014629">
    <property type="component" value="Unassembled WGS sequence"/>
</dbReference>
<dbReference type="AlphaFoldDB" id="S4A036"/>
<name>S4A036_9ACTN</name>
<evidence type="ECO:0000256" key="1">
    <source>
        <dbReference type="SAM" id="MobiDB-lite"/>
    </source>
</evidence>
<sequence length="48" mass="4872">MARRRPALGQCPADISCSDQCKSHAEDASSGGPGAVSGHGRIRGPARP</sequence>